<feature type="transmembrane region" description="Helical" evidence="1">
    <location>
        <begin position="89"/>
        <end position="110"/>
    </location>
</feature>
<keyword evidence="1" id="KW-1133">Transmembrane helix</keyword>
<proteinExistence type="predicted"/>
<dbReference type="RefSeq" id="WP_215801613.1">
    <property type="nucleotide sequence ID" value="NZ_CP053881.1"/>
</dbReference>
<evidence type="ECO:0008006" key="4">
    <source>
        <dbReference type="Google" id="ProtNLM"/>
    </source>
</evidence>
<sequence>MSIPVADPAHNDRSSKLALSSRIILKRVELRRPLIERDSYASGEQRRFWYLTNQVMADLGKRAVSKSALQQTGKSGKKRVTQRRKISRVVSVLAALFSPVALVQVVRAVVTGVNPDPTRNPIQIEVVKGWKKNPLPEWDDLSLPERWAFGVVYYLQASKGTYSTVNLNLSESKSKRPLENLKEIARKKLPEIFGLSVPFCFEYDEKGRAHMHSFVPGDVTDKQRKQLKSFGGKWDGSNPKHQLVIKRCTGIQGAIQWASGYMLKEVVKGNAVCYTPRIMAQSGRAHYEHVAAIVRDLCVQARNQSTSLSNKTKVLEKTSGNESLGEKIDTAILKSRSYQNNRLQTLSDALEGHRDTLGGQTTYRVSEMTFNHELRCLHPVSEVDRG</sequence>
<keyword evidence="1" id="KW-0812">Transmembrane</keyword>
<evidence type="ECO:0000313" key="2">
    <source>
        <dbReference type="EMBL" id="QWL63537.1"/>
    </source>
</evidence>
<name>A0ABD7EQK5_AERJA</name>
<reference evidence="2 3" key="1">
    <citation type="journal article" date="2021" name="Front. Microbiol.">
        <title>Prevalence and Genetic Analysis of Chromosomal mcr-3/7 in Aeromonas From U.S. Animal-Derived Samples.</title>
        <authorList>
            <person name="Wang Y."/>
            <person name="Hou N."/>
            <person name="Rasooly R."/>
            <person name="Gu Y."/>
            <person name="He X."/>
        </authorList>
    </citation>
    <scope>NUCLEOTIDE SEQUENCE [LARGE SCALE GENOMIC DNA]</scope>
    <source>
        <strain evidence="2 3">4608</strain>
    </source>
</reference>
<gene>
    <name evidence="2" type="ORF">HQ399_15380</name>
</gene>
<dbReference type="EMBL" id="CP053881">
    <property type="protein sequence ID" value="QWL63537.1"/>
    <property type="molecule type" value="Genomic_DNA"/>
</dbReference>
<accession>A0ABD7EQK5</accession>
<evidence type="ECO:0000256" key="1">
    <source>
        <dbReference type="SAM" id="Phobius"/>
    </source>
</evidence>
<evidence type="ECO:0000313" key="3">
    <source>
        <dbReference type="Proteomes" id="UP000679312"/>
    </source>
</evidence>
<dbReference type="AlphaFoldDB" id="A0ABD7EQK5"/>
<dbReference type="Proteomes" id="UP000679312">
    <property type="component" value="Chromosome"/>
</dbReference>
<organism evidence="2 3">
    <name type="scientific">Aeromonas jandaei</name>
    <dbReference type="NCBI Taxonomy" id="650"/>
    <lineage>
        <taxon>Bacteria</taxon>
        <taxon>Pseudomonadati</taxon>
        <taxon>Pseudomonadota</taxon>
        <taxon>Gammaproteobacteria</taxon>
        <taxon>Aeromonadales</taxon>
        <taxon>Aeromonadaceae</taxon>
        <taxon>Aeromonas</taxon>
    </lineage>
</organism>
<protein>
    <recommendedName>
        <fullName evidence="4">Replication protein</fullName>
    </recommendedName>
</protein>
<keyword evidence="1" id="KW-0472">Membrane</keyword>